<sequence>MALDAVGQAAVNVEFVVVSSEPEAAAAGLAGSPTFLIDGVDLLGNEAVPAGLTCRVFRTESGSLAGLPEVADLARALRKRVV</sequence>
<dbReference type="Proteomes" id="UP001611075">
    <property type="component" value="Unassembled WGS sequence"/>
</dbReference>
<evidence type="ECO:0000313" key="2">
    <source>
        <dbReference type="Proteomes" id="UP001611075"/>
    </source>
</evidence>
<evidence type="ECO:0008006" key="3">
    <source>
        <dbReference type="Google" id="ProtNLM"/>
    </source>
</evidence>
<keyword evidence="2" id="KW-1185">Reference proteome</keyword>
<name>A0ABW7SJZ2_9ACTN</name>
<evidence type="ECO:0000313" key="1">
    <source>
        <dbReference type="EMBL" id="MFI0793032.1"/>
    </source>
</evidence>
<accession>A0ABW7SJZ2</accession>
<proteinExistence type="predicted"/>
<protein>
    <recommendedName>
        <fullName evidence="3">Thioredoxin-like fold domain-containing protein</fullName>
    </recommendedName>
</protein>
<reference evidence="1 2" key="1">
    <citation type="submission" date="2024-10" db="EMBL/GenBank/DDBJ databases">
        <title>The Natural Products Discovery Center: Release of the First 8490 Sequenced Strains for Exploring Actinobacteria Biosynthetic Diversity.</title>
        <authorList>
            <person name="Kalkreuter E."/>
            <person name="Kautsar S.A."/>
            <person name="Yang D."/>
            <person name="Bader C.D."/>
            <person name="Teijaro C.N."/>
            <person name="Fluegel L."/>
            <person name="Davis C.M."/>
            <person name="Simpson J.R."/>
            <person name="Lauterbach L."/>
            <person name="Steele A.D."/>
            <person name="Gui C."/>
            <person name="Meng S."/>
            <person name="Li G."/>
            <person name="Viehrig K."/>
            <person name="Ye F."/>
            <person name="Su P."/>
            <person name="Kiefer A.F."/>
            <person name="Nichols A."/>
            <person name="Cepeda A.J."/>
            <person name="Yan W."/>
            <person name="Fan B."/>
            <person name="Jiang Y."/>
            <person name="Adhikari A."/>
            <person name="Zheng C.-J."/>
            <person name="Schuster L."/>
            <person name="Cowan T.M."/>
            <person name="Smanski M.J."/>
            <person name="Chevrette M.G."/>
            <person name="De Carvalho L.P.S."/>
            <person name="Shen B."/>
        </authorList>
    </citation>
    <scope>NUCLEOTIDE SEQUENCE [LARGE SCALE GENOMIC DNA]</scope>
    <source>
        <strain evidence="1 2">NPDC021253</strain>
    </source>
</reference>
<organism evidence="1 2">
    <name type="scientific">Micromonospora rubida</name>
    <dbReference type="NCBI Taxonomy" id="2697657"/>
    <lineage>
        <taxon>Bacteria</taxon>
        <taxon>Bacillati</taxon>
        <taxon>Actinomycetota</taxon>
        <taxon>Actinomycetes</taxon>
        <taxon>Micromonosporales</taxon>
        <taxon>Micromonosporaceae</taxon>
        <taxon>Micromonospora</taxon>
    </lineage>
</organism>
<dbReference type="EMBL" id="JBIRPU010000004">
    <property type="protein sequence ID" value="MFI0793032.1"/>
    <property type="molecule type" value="Genomic_DNA"/>
</dbReference>
<dbReference type="RefSeq" id="WP_274477752.1">
    <property type="nucleotide sequence ID" value="NZ_JBIRPU010000004.1"/>
</dbReference>
<comment type="caution">
    <text evidence="1">The sequence shown here is derived from an EMBL/GenBank/DDBJ whole genome shotgun (WGS) entry which is preliminary data.</text>
</comment>
<dbReference type="GeneID" id="91360492"/>
<gene>
    <name evidence="1" type="ORF">ACH4OY_10075</name>
</gene>